<dbReference type="InterPro" id="IPR012577">
    <property type="entry name" value="NIPSNAP"/>
</dbReference>
<dbReference type="RefSeq" id="WP_249861203.1">
    <property type="nucleotide sequence ID" value="NZ_CP027059.1"/>
</dbReference>
<dbReference type="InterPro" id="IPR011008">
    <property type="entry name" value="Dimeric_a/b-barrel"/>
</dbReference>
<name>A0ABY4RT15_9BACL</name>
<organism evidence="2 3">
    <name type="scientific">Paenibacillus konkukensis</name>
    <dbReference type="NCBI Taxonomy" id="2020716"/>
    <lineage>
        <taxon>Bacteria</taxon>
        <taxon>Bacillati</taxon>
        <taxon>Bacillota</taxon>
        <taxon>Bacilli</taxon>
        <taxon>Bacillales</taxon>
        <taxon>Paenibacillaceae</taxon>
        <taxon>Paenibacillus</taxon>
    </lineage>
</organism>
<evidence type="ECO:0000313" key="3">
    <source>
        <dbReference type="Proteomes" id="UP001057134"/>
    </source>
</evidence>
<dbReference type="Gene3D" id="3.30.70.100">
    <property type="match status" value="1"/>
</dbReference>
<keyword evidence="3" id="KW-1185">Reference proteome</keyword>
<evidence type="ECO:0000259" key="1">
    <source>
        <dbReference type="Pfam" id="PF07978"/>
    </source>
</evidence>
<dbReference type="Pfam" id="PF07978">
    <property type="entry name" value="NIPSNAP"/>
    <property type="match status" value="1"/>
</dbReference>
<feature type="domain" description="NIPSNAP" evidence="1">
    <location>
        <begin position="3"/>
        <end position="104"/>
    </location>
</feature>
<gene>
    <name evidence="2" type="ORF">SK3146_04876</name>
</gene>
<evidence type="ECO:0000313" key="2">
    <source>
        <dbReference type="EMBL" id="UQZ85587.1"/>
    </source>
</evidence>
<protein>
    <recommendedName>
        <fullName evidence="1">NIPSNAP domain-containing protein</fullName>
    </recommendedName>
</protein>
<reference evidence="2" key="2">
    <citation type="journal article" date="2021" name="J Anim Sci Technol">
        <title>Complete genome sequence of Paenibacillus konkukensis sp. nov. SK3146 as a potential probiotic strain.</title>
        <authorList>
            <person name="Jung H.I."/>
            <person name="Park S."/>
            <person name="Niu K.M."/>
            <person name="Lee S.W."/>
            <person name="Kothari D."/>
            <person name="Yi K.J."/>
            <person name="Kim S.K."/>
        </authorList>
    </citation>
    <scope>NUCLEOTIDE SEQUENCE</scope>
    <source>
        <strain evidence="2">SK3146</strain>
    </source>
</reference>
<dbReference type="Proteomes" id="UP001057134">
    <property type="component" value="Chromosome"/>
</dbReference>
<sequence>MLYELRIYHMHPGRMQAIRDRFTHFTLQIFARHGMRVNDFWEDMDAENNRLYYVMQYADMEERDRQWEAFRNDPEWQKVKQESEKDAPIVERIESIYMKRAPFFPQ</sequence>
<dbReference type="SUPFAM" id="SSF54909">
    <property type="entry name" value="Dimeric alpha+beta barrel"/>
    <property type="match status" value="1"/>
</dbReference>
<reference evidence="2" key="1">
    <citation type="submission" date="2018-02" db="EMBL/GenBank/DDBJ databases">
        <authorList>
            <person name="Kim S.-K."/>
            <person name="Jung H.-I."/>
            <person name="Lee S.-W."/>
        </authorList>
    </citation>
    <scope>NUCLEOTIDE SEQUENCE</scope>
    <source>
        <strain evidence="2">SK3146</strain>
    </source>
</reference>
<accession>A0ABY4RT15</accession>
<dbReference type="EMBL" id="CP027059">
    <property type="protein sequence ID" value="UQZ85587.1"/>
    <property type="molecule type" value="Genomic_DNA"/>
</dbReference>
<proteinExistence type="predicted"/>